<evidence type="ECO:0000256" key="5">
    <source>
        <dbReference type="ARBA" id="ARBA00022692"/>
    </source>
</evidence>
<evidence type="ECO:0000256" key="7">
    <source>
        <dbReference type="ARBA" id="ARBA00022737"/>
    </source>
</evidence>
<evidence type="ECO:0000256" key="11">
    <source>
        <dbReference type="ARBA" id="ARBA00023180"/>
    </source>
</evidence>
<keyword evidence="5" id="KW-0812">Transmembrane</keyword>
<sequence>MSGMKSESISIKKGLYDVTHFGLMFTRSTVSNTNSTITTRYVSNLDLFNNHLYGIVPSSIGNLHFLEFLVLSNNKLSGELPSSLKNCTSLASLDLGDNKFSGKLPSWIGETMPNILILHMQTNFFTGDIHSMFCSLANLHILDLSYNSLSSHIPDCIGNLSELQQRHTSGFTVLYPLNRSSLIEREAVSPVFSLVVEDGRVGIVEDATAVVAQISGCEESEEAFLKASHS</sequence>
<protein>
    <submittedName>
        <fullName evidence="12">Uncharacterized protein</fullName>
    </submittedName>
</protein>
<dbReference type="Gene3D" id="3.80.10.10">
    <property type="entry name" value="Ribonuclease Inhibitor"/>
    <property type="match status" value="1"/>
</dbReference>
<evidence type="ECO:0000256" key="9">
    <source>
        <dbReference type="ARBA" id="ARBA00023136"/>
    </source>
</evidence>
<comment type="similarity">
    <text evidence="2">Belongs to the RLP family.</text>
</comment>
<evidence type="ECO:0000256" key="6">
    <source>
        <dbReference type="ARBA" id="ARBA00022729"/>
    </source>
</evidence>
<accession>A0A978UVG1</accession>
<comment type="subcellular location">
    <subcellularLocation>
        <location evidence="1">Cell membrane</location>
        <topology evidence="1">Single-pass type I membrane protein</topology>
    </subcellularLocation>
</comment>
<dbReference type="GO" id="GO:0005886">
    <property type="term" value="C:plasma membrane"/>
    <property type="evidence" value="ECO:0007669"/>
    <property type="project" value="UniProtKB-SubCell"/>
</dbReference>
<evidence type="ECO:0000256" key="2">
    <source>
        <dbReference type="ARBA" id="ARBA00009592"/>
    </source>
</evidence>
<dbReference type="Pfam" id="PF13855">
    <property type="entry name" value="LRR_8"/>
    <property type="match status" value="1"/>
</dbReference>
<evidence type="ECO:0000256" key="3">
    <source>
        <dbReference type="ARBA" id="ARBA00022475"/>
    </source>
</evidence>
<evidence type="ECO:0000256" key="4">
    <source>
        <dbReference type="ARBA" id="ARBA00022614"/>
    </source>
</evidence>
<dbReference type="EMBL" id="JAEACU010000009">
    <property type="protein sequence ID" value="KAH7518861.1"/>
    <property type="molecule type" value="Genomic_DNA"/>
</dbReference>
<name>A0A978UVG1_ZIZJJ</name>
<dbReference type="InterPro" id="IPR032675">
    <property type="entry name" value="LRR_dom_sf"/>
</dbReference>
<keyword evidence="8" id="KW-1133">Transmembrane helix</keyword>
<evidence type="ECO:0000313" key="13">
    <source>
        <dbReference type="Proteomes" id="UP000813462"/>
    </source>
</evidence>
<proteinExistence type="inferred from homology"/>
<evidence type="ECO:0000313" key="12">
    <source>
        <dbReference type="EMBL" id="KAH7518861.1"/>
    </source>
</evidence>
<reference evidence="12" key="1">
    <citation type="journal article" date="2021" name="Front. Plant Sci.">
        <title>Chromosome-Scale Genome Assembly for Chinese Sour Jujube and Insights Into Its Genome Evolution and Domestication Signature.</title>
        <authorList>
            <person name="Shen L.-Y."/>
            <person name="Luo H."/>
            <person name="Wang X.-L."/>
            <person name="Wang X.-M."/>
            <person name="Qiu X.-J."/>
            <person name="Liu H."/>
            <person name="Zhou S.-S."/>
            <person name="Jia K.-H."/>
            <person name="Nie S."/>
            <person name="Bao Y.-T."/>
            <person name="Zhang R.-G."/>
            <person name="Yun Q.-Z."/>
            <person name="Chai Y.-H."/>
            <person name="Lu J.-Y."/>
            <person name="Li Y."/>
            <person name="Zhao S.-W."/>
            <person name="Mao J.-F."/>
            <person name="Jia S.-G."/>
            <person name="Mao Y.-M."/>
        </authorList>
    </citation>
    <scope>NUCLEOTIDE SEQUENCE</scope>
    <source>
        <strain evidence="12">AT0</strain>
        <tissue evidence="12">Leaf</tissue>
    </source>
</reference>
<organism evidence="12 13">
    <name type="scientific">Ziziphus jujuba var. spinosa</name>
    <dbReference type="NCBI Taxonomy" id="714518"/>
    <lineage>
        <taxon>Eukaryota</taxon>
        <taxon>Viridiplantae</taxon>
        <taxon>Streptophyta</taxon>
        <taxon>Embryophyta</taxon>
        <taxon>Tracheophyta</taxon>
        <taxon>Spermatophyta</taxon>
        <taxon>Magnoliopsida</taxon>
        <taxon>eudicotyledons</taxon>
        <taxon>Gunneridae</taxon>
        <taxon>Pentapetalae</taxon>
        <taxon>rosids</taxon>
        <taxon>fabids</taxon>
        <taxon>Rosales</taxon>
        <taxon>Rhamnaceae</taxon>
        <taxon>Paliureae</taxon>
        <taxon>Ziziphus</taxon>
    </lineage>
</organism>
<dbReference type="SUPFAM" id="SSF52058">
    <property type="entry name" value="L domain-like"/>
    <property type="match status" value="1"/>
</dbReference>
<dbReference type="Proteomes" id="UP000813462">
    <property type="component" value="Unassembled WGS sequence"/>
</dbReference>
<dbReference type="PRINTS" id="PR00019">
    <property type="entry name" value="LEURICHRPT"/>
</dbReference>
<keyword evidence="9" id="KW-0472">Membrane</keyword>
<dbReference type="FunFam" id="3.80.10.10:FF:000356">
    <property type="entry name" value="LRR receptor-like serine/threonine-protein kinase"/>
    <property type="match status" value="1"/>
</dbReference>
<keyword evidence="3" id="KW-1003">Cell membrane</keyword>
<keyword evidence="7" id="KW-0677">Repeat</keyword>
<evidence type="ECO:0000256" key="8">
    <source>
        <dbReference type="ARBA" id="ARBA00022989"/>
    </source>
</evidence>
<gene>
    <name evidence="12" type="ORF">FEM48_Zijuj09G0216100</name>
</gene>
<keyword evidence="4" id="KW-0433">Leucine-rich repeat</keyword>
<keyword evidence="11" id="KW-0325">Glycoprotein</keyword>
<comment type="caution">
    <text evidence="12">The sequence shown here is derived from an EMBL/GenBank/DDBJ whole genome shotgun (WGS) entry which is preliminary data.</text>
</comment>
<keyword evidence="6" id="KW-0732">Signal</keyword>
<evidence type="ECO:0000256" key="1">
    <source>
        <dbReference type="ARBA" id="ARBA00004251"/>
    </source>
</evidence>
<dbReference type="Pfam" id="PF00560">
    <property type="entry name" value="LRR_1"/>
    <property type="match status" value="1"/>
</dbReference>
<dbReference type="AlphaFoldDB" id="A0A978UVG1"/>
<evidence type="ECO:0000256" key="10">
    <source>
        <dbReference type="ARBA" id="ARBA00023170"/>
    </source>
</evidence>
<dbReference type="PANTHER" id="PTHR48063:SF81">
    <property type="entry name" value="LEUCINE-RICH REPEAT-CONTAINING N-TERMINAL PLANT-TYPE DOMAIN-CONTAINING PROTEIN"/>
    <property type="match status" value="1"/>
</dbReference>
<dbReference type="PANTHER" id="PTHR48063">
    <property type="entry name" value="LRR RECEPTOR-LIKE KINASE"/>
    <property type="match status" value="1"/>
</dbReference>
<keyword evidence="10" id="KW-0675">Receptor</keyword>
<dbReference type="InterPro" id="IPR046956">
    <property type="entry name" value="RLP23-like"/>
</dbReference>
<dbReference type="InterPro" id="IPR001611">
    <property type="entry name" value="Leu-rich_rpt"/>
</dbReference>